<dbReference type="GO" id="GO:0004540">
    <property type="term" value="F:RNA nuclease activity"/>
    <property type="evidence" value="ECO:0007669"/>
    <property type="project" value="InterPro"/>
</dbReference>
<keyword evidence="4 6" id="KW-0378">Hydrolase</keyword>
<dbReference type="SUPFAM" id="SSF88723">
    <property type="entry name" value="PIN domain-like"/>
    <property type="match status" value="1"/>
</dbReference>
<evidence type="ECO:0000256" key="5">
    <source>
        <dbReference type="ARBA" id="ARBA00022842"/>
    </source>
</evidence>
<evidence type="ECO:0000256" key="3">
    <source>
        <dbReference type="ARBA" id="ARBA00022723"/>
    </source>
</evidence>
<dbReference type="HAMAP" id="MF_00265">
    <property type="entry name" value="VapC_Nob1"/>
    <property type="match status" value="1"/>
</dbReference>
<name>A0A6G7XFR0_9MICO</name>
<dbReference type="GO" id="GO:0016787">
    <property type="term" value="F:hydrolase activity"/>
    <property type="evidence" value="ECO:0007669"/>
    <property type="project" value="UniProtKB-KW"/>
</dbReference>
<dbReference type="InterPro" id="IPR022907">
    <property type="entry name" value="VapC_family"/>
</dbReference>
<comment type="cofactor">
    <cofactor evidence="6">
        <name>Mg(2+)</name>
        <dbReference type="ChEBI" id="CHEBI:18420"/>
    </cofactor>
</comment>
<proteinExistence type="inferred from homology"/>
<dbReference type="Proteomes" id="UP000502677">
    <property type="component" value="Chromosome"/>
</dbReference>
<evidence type="ECO:0000256" key="4">
    <source>
        <dbReference type="ARBA" id="ARBA00022801"/>
    </source>
</evidence>
<comment type="similarity">
    <text evidence="6">Belongs to the PINc/VapC protein family.</text>
</comment>
<dbReference type="EMBL" id="CP049863">
    <property type="protein sequence ID" value="QIK63434.1"/>
    <property type="molecule type" value="Genomic_DNA"/>
</dbReference>
<organism evidence="8 9">
    <name type="scientific">Leucobacter viscericola</name>
    <dbReference type="NCBI Taxonomy" id="2714935"/>
    <lineage>
        <taxon>Bacteria</taxon>
        <taxon>Bacillati</taxon>
        <taxon>Actinomycetota</taxon>
        <taxon>Actinomycetes</taxon>
        <taxon>Micrococcales</taxon>
        <taxon>Microbacteriaceae</taxon>
        <taxon>Leucobacter</taxon>
    </lineage>
</organism>
<dbReference type="GO" id="GO:0000287">
    <property type="term" value="F:magnesium ion binding"/>
    <property type="evidence" value="ECO:0007669"/>
    <property type="project" value="UniProtKB-UniRule"/>
</dbReference>
<dbReference type="InterPro" id="IPR002716">
    <property type="entry name" value="PIN_dom"/>
</dbReference>
<dbReference type="GO" id="GO:0090729">
    <property type="term" value="F:toxin activity"/>
    <property type="evidence" value="ECO:0007669"/>
    <property type="project" value="UniProtKB-KW"/>
</dbReference>
<dbReference type="AlphaFoldDB" id="A0A6G7XFR0"/>
<keyword evidence="2 6" id="KW-0540">Nuclease</keyword>
<keyword evidence="3 6" id="KW-0479">Metal-binding</keyword>
<gene>
    <name evidence="6" type="primary">vapC</name>
    <name evidence="8" type="ORF">G7068_09650</name>
</gene>
<evidence type="ECO:0000313" key="9">
    <source>
        <dbReference type="Proteomes" id="UP000502677"/>
    </source>
</evidence>
<keyword evidence="5 6" id="KW-0460">Magnesium</keyword>
<keyword evidence="9" id="KW-1185">Reference proteome</keyword>
<dbReference type="Gene3D" id="3.40.50.1010">
    <property type="entry name" value="5'-nuclease"/>
    <property type="match status" value="1"/>
</dbReference>
<dbReference type="Pfam" id="PF01850">
    <property type="entry name" value="PIN"/>
    <property type="match status" value="1"/>
</dbReference>
<dbReference type="KEGG" id="lvi:G7068_09650"/>
<evidence type="ECO:0000256" key="6">
    <source>
        <dbReference type="HAMAP-Rule" id="MF_00265"/>
    </source>
</evidence>
<comment type="function">
    <text evidence="6">Toxic component of a toxin-antitoxin (TA) system. An RNase.</text>
</comment>
<evidence type="ECO:0000313" key="8">
    <source>
        <dbReference type="EMBL" id="QIK63434.1"/>
    </source>
</evidence>
<feature type="domain" description="PIN" evidence="7">
    <location>
        <begin position="3"/>
        <end position="120"/>
    </location>
</feature>
<dbReference type="EC" id="3.1.-.-" evidence="6"/>
<feature type="binding site" evidence="6">
    <location>
        <position position="91"/>
    </location>
    <ligand>
        <name>Mg(2+)</name>
        <dbReference type="ChEBI" id="CHEBI:18420"/>
    </ligand>
</feature>
<feature type="binding site" evidence="6">
    <location>
        <position position="6"/>
    </location>
    <ligand>
        <name>Mg(2+)</name>
        <dbReference type="ChEBI" id="CHEBI:18420"/>
    </ligand>
</feature>
<evidence type="ECO:0000256" key="1">
    <source>
        <dbReference type="ARBA" id="ARBA00022649"/>
    </source>
</evidence>
<protein>
    <recommendedName>
        <fullName evidence="6">Ribonuclease VapC</fullName>
        <shortName evidence="6">RNase VapC</shortName>
        <ecNumber evidence="6">3.1.-.-</ecNumber>
    </recommendedName>
    <alternativeName>
        <fullName evidence="6">Toxin VapC</fullName>
    </alternativeName>
</protein>
<keyword evidence="1 6" id="KW-1277">Toxin-antitoxin system</keyword>
<accession>A0A6G7XFR0</accession>
<evidence type="ECO:0000259" key="7">
    <source>
        <dbReference type="Pfam" id="PF01850"/>
    </source>
</evidence>
<sequence>MLVYADTSALVKLVIAEAESAELEEWIRSAQVRFMTSSLTLTELPRAVMRTNPNVLGTAYEQLRMCGIVNLDPSLYAEAGRLEPHELRSLDAIHLAAALALGSQLDGILTYDTRLAEAARNVGIRPITIDK</sequence>
<reference evidence="8 9" key="1">
    <citation type="submission" date="2020-03" db="EMBL/GenBank/DDBJ databases">
        <title>Leucobacter sp. nov., isolated from beetles.</title>
        <authorList>
            <person name="Hyun D.-W."/>
            <person name="Bae J.-W."/>
        </authorList>
    </citation>
    <scope>NUCLEOTIDE SEQUENCE [LARGE SCALE GENOMIC DNA]</scope>
    <source>
        <strain evidence="8 9">HDW9C</strain>
    </source>
</reference>
<evidence type="ECO:0000256" key="2">
    <source>
        <dbReference type="ARBA" id="ARBA00022722"/>
    </source>
</evidence>
<keyword evidence="6" id="KW-0800">Toxin</keyword>
<dbReference type="RefSeq" id="WP_166291535.1">
    <property type="nucleotide sequence ID" value="NZ_CP049863.1"/>
</dbReference>
<dbReference type="InterPro" id="IPR029060">
    <property type="entry name" value="PIN-like_dom_sf"/>
</dbReference>